<name>A0A9P8MQS4_9HYPO</name>
<reference evidence="1" key="1">
    <citation type="submission" date="2021-09" db="EMBL/GenBank/DDBJ databases">
        <title>A high-quality genome of the endoparasitic fungus Hirsutella rhossiliensis with a comparison of Hirsutella genomes reveals transposable elements contributing to genome size variation.</title>
        <authorList>
            <person name="Lin R."/>
            <person name="Jiao Y."/>
            <person name="Sun X."/>
            <person name="Ling J."/>
            <person name="Xie B."/>
            <person name="Cheng X."/>
        </authorList>
    </citation>
    <scope>NUCLEOTIDE SEQUENCE</scope>
    <source>
        <strain evidence="1">HR02</strain>
    </source>
</reference>
<protein>
    <submittedName>
        <fullName evidence="1">Uncharacterized protein</fullName>
    </submittedName>
</protein>
<evidence type="ECO:0000313" key="2">
    <source>
        <dbReference type="Proteomes" id="UP000824596"/>
    </source>
</evidence>
<evidence type="ECO:0000313" key="1">
    <source>
        <dbReference type="EMBL" id="KAH0957522.1"/>
    </source>
</evidence>
<dbReference type="RefSeq" id="XP_044715036.1">
    <property type="nucleotide sequence ID" value="XM_044869774.1"/>
</dbReference>
<dbReference type="EMBL" id="JAIZPD010000020">
    <property type="protein sequence ID" value="KAH0957522.1"/>
    <property type="molecule type" value="Genomic_DNA"/>
</dbReference>
<gene>
    <name evidence="1" type="ORF">HRG_11304</name>
</gene>
<keyword evidence="2" id="KW-1185">Reference proteome</keyword>
<dbReference type="OrthoDB" id="10673800at2759"/>
<sequence>MTTAIDYVGAGDDPIGGGHDAYMAAASEGVACLAGKAATQALRDMVIADSFMVAKDEMTEAARDISNTDEFIRLGGGGVTPIEFLRARWWDAAMVPYHRLVMGTSHYKHLTDNLGTFSIADTCGNIKRAVDSIIRYNEIADIVSDYTNQFPMIRSRAPVVLTVMTRLQNWLWAAVYGTCWHRETWHEGSCNATQPQWTWCGKLTHGLLQAHG</sequence>
<dbReference type="Proteomes" id="UP000824596">
    <property type="component" value="Unassembled WGS sequence"/>
</dbReference>
<dbReference type="GeneID" id="68360432"/>
<dbReference type="AlphaFoldDB" id="A0A9P8MQS4"/>
<accession>A0A9P8MQS4</accession>
<organism evidence="1 2">
    <name type="scientific">Hirsutella rhossiliensis</name>
    <dbReference type="NCBI Taxonomy" id="111463"/>
    <lineage>
        <taxon>Eukaryota</taxon>
        <taxon>Fungi</taxon>
        <taxon>Dikarya</taxon>
        <taxon>Ascomycota</taxon>
        <taxon>Pezizomycotina</taxon>
        <taxon>Sordariomycetes</taxon>
        <taxon>Hypocreomycetidae</taxon>
        <taxon>Hypocreales</taxon>
        <taxon>Ophiocordycipitaceae</taxon>
        <taxon>Hirsutella</taxon>
    </lineage>
</organism>
<proteinExistence type="predicted"/>
<comment type="caution">
    <text evidence="1">The sequence shown here is derived from an EMBL/GenBank/DDBJ whole genome shotgun (WGS) entry which is preliminary data.</text>
</comment>